<dbReference type="OrthoDB" id="741027at2759"/>
<dbReference type="Proteomes" id="UP000677054">
    <property type="component" value="Unassembled WGS sequence"/>
</dbReference>
<protein>
    <recommendedName>
        <fullName evidence="5">Protein NDRG3</fullName>
    </recommendedName>
</protein>
<dbReference type="EMBL" id="CAJPEV010000052">
    <property type="protein sequence ID" value="CAG0879678.1"/>
    <property type="molecule type" value="Genomic_DNA"/>
</dbReference>
<accession>A0A7R8ZZW5</accession>
<dbReference type="InterPro" id="IPR004142">
    <property type="entry name" value="NDRG"/>
</dbReference>
<reference evidence="3" key="1">
    <citation type="submission" date="2020-11" db="EMBL/GenBank/DDBJ databases">
        <authorList>
            <person name="Tran Van P."/>
        </authorList>
    </citation>
    <scope>NUCLEOTIDE SEQUENCE</scope>
</reference>
<dbReference type="SUPFAM" id="SSF53474">
    <property type="entry name" value="alpha/beta-Hydrolases"/>
    <property type="match status" value="1"/>
</dbReference>
<dbReference type="PANTHER" id="PTHR11034">
    <property type="entry name" value="N-MYC DOWNSTREAM REGULATED"/>
    <property type="match status" value="1"/>
</dbReference>
<evidence type="ECO:0008006" key="5">
    <source>
        <dbReference type="Google" id="ProtNLM"/>
    </source>
</evidence>
<evidence type="ECO:0000313" key="4">
    <source>
        <dbReference type="Proteomes" id="UP000677054"/>
    </source>
</evidence>
<comment type="similarity">
    <text evidence="1">Belongs to the NDRG family.</text>
</comment>
<evidence type="ECO:0000256" key="1">
    <source>
        <dbReference type="ARBA" id="ARBA00005598"/>
    </source>
</evidence>
<organism evidence="3">
    <name type="scientific">Darwinula stevensoni</name>
    <dbReference type="NCBI Taxonomy" id="69355"/>
    <lineage>
        <taxon>Eukaryota</taxon>
        <taxon>Metazoa</taxon>
        <taxon>Ecdysozoa</taxon>
        <taxon>Arthropoda</taxon>
        <taxon>Crustacea</taxon>
        <taxon>Oligostraca</taxon>
        <taxon>Ostracoda</taxon>
        <taxon>Podocopa</taxon>
        <taxon>Podocopida</taxon>
        <taxon>Darwinulocopina</taxon>
        <taxon>Darwinuloidea</taxon>
        <taxon>Darwinulidae</taxon>
        <taxon>Darwinula</taxon>
    </lineage>
</organism>
<dbReference type="Gene3D" id="3.40.50.1820">
    <property type="entry name" value="alpha/beta hydrolase"/>
    <property type="match status" value="1"/>
</dbReference>
<feature type="region of interest" description="Disordered" evidence="2">
    <location>
        <begin position="363"/>
        <end position="406"/>
    </location>
</feature>
<name>A0A7R8ZZW5_9CRUS</name>
<dbReference type="AlphaFoldDB" id="A0A7R8ZZW5"/>
<proteinExistence type="inferred from homology"/>
<evidence type="ECO:0000313" key="3">
    <source>
        <dbReference type="EMBL" id="CAD7240684.1"/>
    </source>
</evidence>
<gene>
    <name evidence="3" type="ORF">DSTB1V02_LOCUS697</name>
</gene>
<evidence type="ECO:0000256" key="2">
    <source>
        <dbReference type="SAM" id="MobiDB-lite"/>
    </source>
</evidence>
<keyword evidence="4" id="KW-1185">Reference proteome</keyword>
<dbReference type="EMBL" id="LR899569">
    <property type="protein sequence ID" value="CAD7240684.1"/>
    <property type="molecule type" value="Genomic_DNA"/>
</dbReference>
<dbReference type="Pfam" id="PF03096">
    <property type="entry name" value="Ndr"/>
    <property type="match status" value="1"/>
</dbReference>
<sequence length="406" mass="45607">MSGLTWMRSNHSEKAFPPLDCEETETATMAAAEEPLLGMPSNGNVPEEMELKNIQLHIPTARILSREGWSNVREVKVDTSRGAVTVSVQGGGKRNTLVTYHDLGMNSVSNFQTFFNYVDMRILMENTCVYHVNAPGQAEDAENLPEGYVYPTMDELAKQIEDVLKHFNVKHFTGLGVGFGANVLARYAFTHPDQVDALCLVNCVSTHAGWIEWGYQKMNIRNLRNANQLTPTALEYLLWHHFGKNQERRNHDLVQVYKQYFAKRMNHKNLSMLLETYITRSDLGLQRAGKTLTMPCLLVTGAYSPHLDDTVTLNSRLNASKTEWLKLSDCGMPLEEMPNKVSEALRLFLQGIGFMPSLSARKLSRSRSMDSGDPPPPIKEKEHGALHENPSPISETEEPPTLSLCT</sequence>
<dbReference type="InterPro" id="IPR029058">
    <property type="entry name" value="AB_hydrolase_fold"/>
</dbReference>